<dbReference type="EMBL" id="WWBZ02000062">
    <property type="protein sequence ID" value="KAF4302867.1"/>
    <property type="molecule type" value="Genomic_DNA"/>
</dbReference>
<accession>A0A8H4IKH6</accession>
<dbReference type="PROSITE" id="PS50048">
    <property type="entry name" value="ZN2_CY6_FUNGAL_2"/>
    <property type="match status" value="1"/>
</dbReference>
<organism evidence="4 5">
    <name type="scientific">Botryosphaeria dothidea</name>
    <dbReference type="NCBI Taxonomy" id="55169"/>
    <lineage>
        <taxon>Eukaryota</taxon>
        <taxon>Fungi</taxon>
        <taxon>Dikarya</taxon>
        <taxon>Ascomycota</taxon>
        <taxon>Pezizomycotina</taxon>
        <taxon>Dothideomycetes</taxon>
        <taxon>Dothideomycetes incertae sedis</taxon>
        <taxon>Botryosphaeriales</taxon>
        <taxon>Botryosphaeriaceae</taxon>
        <taxon>Botryosphaeria</taxon>
    </lineage>
</organism>
<evidence type="ECO:0000256" key="1">
    <source>
        <dbReference type="ARBA" id="ARBA00023242"/>
    </source>
</evidence>
<dbReference type="Proteomes" id="UP000572817">
    <property type="component" value="Unassembled WGS sequence"/>
</dbReference>
<dbReference type="InterPro" id="IPR053175">
    <property type="entry name" value="DHMBA_Reg_Transcription_Factor"/>
</dbReference>
<reference evidence="4" key="1">
    <citation type="submission" date="2020-04" db="EMBL/GenBank/DDBJ databases">
        <title>Genome Assembly and Annotation of Botryosphaeria dothidea sdau 11-99, a Latent Pathogen of Apple Fruit Ring Rot in China.</title>
        <authorList>
            <person name="Yu C."/>
            <person name="Diao Y."/>
            <person name="Lu Q."/>
            <person name="Zhao J."/>
            <person name="Cui S."/>
            <person name="Peng C."/>
            <person name="He B."/>
            <person name="Liu H."/>
        </authorList>
    </citation>
    <scope>NUCLEOTIDE SEQUENCE [LARGE SCALE GENOMIC DNA]</scope>
    <source>
        <strain evidence="4">Sdau11-99</strain>
    </source>
</reference>
<dbReference type="PANTHER" id="PTHR38791">
    <property type="entry name" value="ZN(II)2CYS6 TRANSCRIPTION FACTOR (EUROFUNG)-RELATED-RELATED"/>
    <property type="match status" value="1"/>
</dbReference>
<dbReference type="SMART" id="SM00066">
    <property type="entry name" value="GAL4"/>
    <property type="match status" value="1"/>
</dbReference>
<dbReference type="GO" id="GO:0000981">
    <property type="term" value="F:DNA-binding transcription factor activity, RNA polymerase II-specific"/>
    <property type="evidence" value="ECO:0007669"/>
    <property type="project" value="InterPro"/>
</dbReference>
<evidence type="ECO:0000256" key="2">
    <source>
        <dbReference type="SAM" id="MobiDB-lite"/>
    </source>
</evidence>
<evidence type="ECO:0000313" key="5">
    <source>
        <dbReference type="Proteomes" id="UP000572817"/>
    </source>
</evidence>
<protein>
    <recommendedName>
        <fullName evidence="3">Zn(2)-C6 fungal-type domain-containing protein</fullName>
    </recommendedName>
</protein>
<feature type="domain" description="Zn(2)-C6 fungal-type" evidence="3">
    <location>
        <begin position="10"/>
        <end position="39"/>
    </location>
</feature>
<dbReference type="InterPro" id="IPR036864">
    <property type="entry name" value="Zn2-C6_fun-type_DNA-bd_sf"/>
</dbReference>
<dbReference type="InterPro" id="IPR001138">
    <property type="entry name" value="Zn2Cys6_DnaBD"/>
</dbReference>
<dbReference type="CDD" id="cd00067">
    <property type="entry name" value="GAL4"/>
    <property type="match status" value="1"/>
</dbReference>
<name>A0A8H4IKH6_9PEZI</name>
<gene>
    <name evidence="4" type="ORF">GTA08_BOTSDO09045</name>
</gene>
<dbReference type="OrthoDB" id="2593732at2759"/>
<keyword evidence="1" id="KW-0539">Nucleus</keyword>
<dbReference type="SUPFAM" id="SSF57701">
    <property type="entry name" value="Zn2/Cys6 DNA-binding domain"/>
    <property type="match status" value="1"/>
</dbReference>
<dbReference type="Pfam" id="PF00172">
    <property type="entry name" value="Zn_clus"/>
    <property type="match status" value="1"/>
</dbReference>
<comment type="caution">
    <text evidence="4">The sequence shown here is derived from an EMBL/GenBank/DDBJ whole genome shotgun (WGS) entry which is preliminary data.</text>
</comment>
<keyword evidence="5" id="KW-1185">Reference proteome</keyword>
<evidence type="ECO:0000313" key="4">
    <source>
        <dbReference type="EMBL" id="KAF4302867.1"/>
    </source>
</evidence>
<proteinExistence type="predicted"/>
<evidence type="ECO:0000259" key="3">
    <source>
        <dbReference type="PROSITE" id="PS50048"/>
    </source>
</evidence>
<dbReference type="AlphaFoldDB" id="A0A8H4IKH6"/>
<dbReference type="GO" id="GO:0008270">
    <property type="term" value="F:zinc ion binding"/>
    <property type="evidence" value="ECO:0007669"/>
    <property type="project" value="InterPro"/>
</dbReference>
<sequence>MVNTGKPSGACRTCLTKRIKCDETKPQCRKCLKNIGFCSGYRSSNELTFRDQNAYAAAKVLSRRANQPSSQPQPPKSSQPHLNLLPPHPSSPPSSSHLITSTAVEHFAQDYALGAQPSTLFSTLTTQWSRNALHPSLLAALPAVSLANAYTRTNAPSHLAAARHRYGAALARVGTALTHHAHINNRSRDGQLLLALILLNLFEMMAGDVAGNGQDLHYAGKVALLRLRGEEGLADDDGRVLFRMVFAQVCVADLRAGRMPPREGRRWLDALWREGGGYVADKVVEMEWEVAVFCARAGEVVEGEAGMKAGKKAGKRLQELLVEGEELLDRLERWAEGEGEQWQFERKTVVGPKRKGEDKAGWETVHVYFNLVAATNWNFNRALRISLANTLLRLAGRMQAVDPVFKLLTGVRQSLWKQTTLELADDICESMPFILADHRQNAQSRSTGAAVLGYQCLWPLRVASTVDGIKVERRSELMDWNGYIAYQLGFREAMA</sequence>
<feature type="region of interest" description="Disordered" evidence="2">
    <location>
        <begin position="62"/>
        <end position="98"/>
    </location>
</feature>
<dbReference type="Gene3D" id="4.10.240.10">
    <property type="entry name" value="Zn(2)-C6 fungal-type DNA-binding domain"/>
    <property type="match status" value="1"/>
</dbReference>